<feature type="region of interest" description="Disordered" evidence="2">
    <location>
        <begin position="1"/>
        <end position="34"/>
    </location>
</feature>
<dbReference type="Gene3D" id="3.40.30.10">
    <property type="entry name" value="Glutaredoxin"/>
    <property type="match status" value="1"/>
</dbReference>
<evidence type="ECO:0000313" key="4">
    <source>
        <dbReference type="Proteomes" id="UP000317650"/>
    </source>
</evidence>
<dbReference type="EMBL" id="PYDT01000004">
    <property type="protein sequence ID" value="THU64465.1"/>
    <property type="molecule type" value="Genomic_DNA"/>
</dbReference>
<organism evidence="3 4">
    <name type="scientific">Musa balbisiana</name>
    <name type="common">Banana</name>
    <dbReference type="NCBI Taxonomy" id="52838"/>
    <lineage>
        <taxon>Eukaryota</taxon>
        <taxon>Viridiplantae</taxon>
        <taxon>Streptophyta</taxon>
        <taxon>Embryophyta</taxon>
        <taxon>Tracheophyta</taxon>
        <taxon>Spermatophyta</taxon>
        <taxon>Magnoliopsida</taxon>
        <taxon>Liliopsida</taxon>
        <taxon>Zingiberales</taxon>
        <taxon>Musaceae</taxon>
        <taxon>Musa</taxon>
    </lineage>
</organism>
<reference evidence="3 4" key="1">
    <citation type="journal article" date="2019" name="Nat. Plants">
        <title>Genome sequencing of Musa balbisiana reveals subgenome evolution and function divergence in polyploid bananas.</title>
        <authorList>
            <person name="Yao X."/>
        </authorList>
    </citation>
    <scope>NUCLEOTIDE SEQUENCE [LARGE SCALE GENOMIC DNA]</scope>
    <source>
        <strain evidence="4">cv. DH-PKW</strain>
        <tissue evidence="3">Leaves</tissue>
    </source>
</reference>
<gene>
    <name evidence="3" type="ORF">C4D60_Mb01t26750</name>
</gene>
<dbReference type="InterPro" id="IPR036249">
    <property type="entry name" value="Thioredoxin-like_sf"/>
</dbReference>
<dbReference type="STRING" id="52838.A0A4V4H7N7"/>
<feature type="coiled-coil region" evidence="1">
    <location>
        <begin position="120"/>
        <end position="154"/>
    </location>
</feature>
<name>A0A4V4H7N7_MUSBA</name>
<comment type="caution">
    <text evidence="3">The sequence shown here is derived from an EMBL/GenBank/DDBJ whole genome shotgun (WGS) entry which is preliminary data.</text>
</comment>
<dbReference type="CDD" id="cd02980">
    <property type="entry name" value="TRX_Fd_family"/>
    <property type="match status" value="1"/>
</dbReference>
<evidence type="ECO:0000313" key="3">
    <source>
        <dbReference type="EMBL" id="THU64465.1"/>
    </source>
</evidence>
<protein>
    <recommendedName>
        <fullName evidence="5">Diacylglycerol O-acyltransferase 3, cytosolic</fullName>
    </recommendedName>
</protein>
<dbReference type="AlphaFoldDB" id="A0A4V4H7N7"/>
<keyword evidence="4" id="KW-1185">Reference proteome</keyword>
<evidence type="ECO:0000256" key="1">
    <source>
        <dbReference type="SAM" id="Coils"/>
    </source>
</evidence>
<evidence type="ECO:0000256" key="2">
    <source>
        <dbReference type="SAM" id="MobiDB-lite"/>
    </source>
</evidence>
<sequence>MEVSGAILRRSPSVSGARALRDSGSSAPACPLTAGFGRRTRVSAPPCGVPSGGGRGAFSGTGHLKYYASPVRCGEGRRKEEKKRAKLVKGLSKDLAALCTLGIGADPGEGLAREVKGKMISEAAERLLAELNQLRAQEKETKRKRREAKAAGRKGCESCNAEEIVRISKPTSITAPVCKPQTPVSECCSRSGTAVVEKPMNKIEVCMGGKCMRSGAPALMEELNKKIGLEGAVVGCKCMGKCRDGPNLRVLDRSSTNASTNPLCIGVGFDDVATIVANFFGKKDEGLLAA</sequence>
<accession>A0A4V4H7N7</accession>
<dbReference type="SUPFAM" id="SSF52833">
    <property type="entry name" value="Thioredoxin-like"/>
    <property type="match status" value="1"/>
</dbReference>
<dbReference type="Proteomes" id="UP000317650">
    <property type="component" value="Chromosome 1"/>
</dbReference>
<keyword evidence="1" id="KW-0175">Coiled coil</keyword>
<proteinExistence type="predicted"/>
<evidence type="ECO:0008006" key="5">
    <source>
        <dbReference type="Google" id="ProtNLM"/>
    </source>
</evidence>